<sequence length="429" mass="44124">MIVGLLLSVLNVGLVAVPIGGAVGTLAGIDYYRRQHGLAPLWSGGDDDGGGGSGGYGGGSGSSGGSGGGNSSGNYTGWDGDKPNATTVVGGITISEYCQQYNSILVNTTTGQNYTLNPNAWGWTESDGGGLCLNVTTYNNETYATNTTAPAWSATWQYDEGSADQPVHAYPNIIIDGDVLPVKLGKVGMMRLDVQWAYVDAGVAVVGTIPTSTKTSSTKATTATAKTAATTTGTGTVTTTLATTATTPTAAASAVESSSSSSAEAAAPLSTIGTTKAATVAARSVNDVTFSANVAVDMFFDADSDLAGLTANATYEIMVWLAQFGEYTDPIGYAEGIVASQVVADVNFTLYAGTNDKEQHVLTWIAEDAAPKFNGSLLPLITGLATANASLTKYPTSTDYLGYFAFGSEAYYSADEVTFDVERLSMDIW</sequence>
<comment type="similarity">
    <text evidence="1">Belongs to the glycosyl hydrolase 12 (cellulase H) family.</text>
</comment>
<evidence type="ECO:0000313" key="5">
    <source>
        <dbReference type="Proteomes" id="UP001583186"/>
    </source>
</evidence>
<feature type="chain" id="PRO_5045833568" evidence="3">
    <location>
        <begin position="17"/>
        <end position="429"/>
    </location>
</feature>
<evidence type="ECO:0000256" key="3">
    <source>
        <dbReference type="SAM" id="SignalP"/>
    </source>
</evidence>
<accession>A0ABR3YYN6</accession>
<organism evidence="4 5">
    <name type="scientific">Sporothrix stenoceras</name>
    <dbReference type="NCBI Taxonomy" id="5173"/>
    <lineage>
        <taxon>Eukaryota</taxon>
        <taxon>Fungi</taxon>
        <taxon>Dikarya</taxon>
        <taxon>Ascomycota</taxon>
        <taxon>Pezizomycotina</taxon>
        <taxon>Sordariomycetes</taxon>
        <taxon>Sordariomycetidae</taxon>
        <taxon>Ophiostomatales</taxon>
        <taxon>Ophiostomataceae</taxon>
        <taxon>Sporothrix</taxon>
    </lineage>
</organism>
<keyword evidence="3" id="KW-0732">Signal</keyword>
<evidence type="ECO:0000256" key="1">
    <source>
        <dbReference type="ARBA" id="ARBA00005519"/>
    </source>
</evidence>
<gene>
    <name evidence="4" type="ORF">Sste5346_006702</name>
</gene>
<dbReference type="InterPro" id="IPR002594">
    <property type="entry name" value="GH12"/>
</dbReference>
<name>A0ABR3YYN6_9PEZI</name>
<proteinExistence type="inferred from homology"/>
<feature type="compositionally biased region" description="Gly residues" evidence="2">
    <location>
        <begin position="50"/>
        <end position="71"/>
    </location>
</feature>
<dbReference type="EMBL" id="JAWCUI010000040">
    <property type="protein sequence ID" value="KAL1893021.1"/>
    <property type="molecule type" value="Genomic_DNA"/>
</dbReference>
<dbReference type="PANTHER" id="PTHR34002">
    <property type="entry name" value="BLR1656 PROTEIN"/>
    <property type="match status" value="1"/>
</dbReference>
<comment type="caution">
    <text evidence="4">The sequence shown here is derived from an EMBL/GenBank/DDBJ whole genome shotgun (WGS) entry which is preliminary data.</text>
</comment>
<dbReference type="PANTHER" id="PTHR34002:SF9">
    <property type="entry name" value="XYLOGLUCAN-SPECIFIC ENDO-BETA-1,4-GLUCANASE A"/>
    <property type="match status" value="1"/>
</dbReference>
<evidence type="ECO:0000256" key="2">
    <source>
        <dbReference type="SAM" id="MobiDB-lite"/>
    </source>
</evidence>
<evidence type="ECO:0000313" key="4">
    <source>
        <dbReference type="EMBL" id="KAL1893021.1"/>
    </source>
</evidence>
<dbReference type="InterPro" id="IPR013320">
    <property type="entry name" value="ConA-like_dom_sf"/>
</dbReference>
<dbReference type="SUPFAM" id="SSF49899">
    <property type="entry name" value="Concanavalin A-like lectins/glucanases"/>
    <property type="match status" value="1"/>
</dbReference>
<protein>
    <submittedName>
        <fullName evidence="4">Uncharacterized protein</fullName>
    </submittedName>
</protein>
<feature type="signal peptide" evidence="3">
    <location>
        <begin position="1"/>
        <end position="16"/>
    </location>
</feature>
<dbReference type="Proteomes" id="UP001583186">
    <property type="component" value="Unassembled WGS sequence"/>
</dbReference>
<reference evidence="4 5" key="1">
    <citation type="journal article" date="2024" name="IMA Fungus">
        <title>IMA Genome - F19 : A genome assembly and annotation guide to empower mycologists, including annotated draft genome sequences of Ceratocystis pirilliformis, Diaporthe australafricana, Fusarium ophioides, Paecilomyces lecythidis, and Sporothrix stenoceras.</title>
        <authorList>
            <person name="Aylward J."/>
            <person name="Wilson A.M."/>
            <person name="Visagie C.M."/>
            <person name="Spraker J."/>
            <person name="Barnes I."/>
            <person name="Buitendag C."/>
            <person name="Ceriani C."/>
            <person name="Del Mar Angel L."/>
            <person name="du Plessis D."/>
            <person name="Fuchs T."/>
            <person name="Gasser K."/>
            <person name="Kramer D."/>
            <person name="Li W."/>
            <person name="Munsamy K."/>
            <person name="Piso A."/>
            <person name="Price J.L."/>
            <person name="Sonnekus B."/>
            <person name="Thomas C."/>
            <person name="van der Nest A."/>
            <person name="van Dijk A."/>
            <person name="van Heerden A."/>
            <person name="van Vuuren N."/>
            <person name="Yilmaz N."/>
            <person name="Duong T.A."/>
            <person name="van der Merwe N.A."/>
            <person name="Wingfield M.J."/>
            <person name="Wingfield B.D."/>
        </authorList>
    </citation>
    <scope>NUCLEOTIDE SEQUENCE [LARGE SCALE GENOMIC DNA]</scope>
    <source>
        <strain evidence="4 5">CMW 5346</strain>
    </source>
</reference>
<feature type="region of interest" description="Disordered" evidence="2">
    <location>
        <begin position="49"/>
        <end position="80"/>
    </location>
</feature>
<dbReference type="Gene3D" id="2.60.120.180">
    <property type="match status" value="1"/>
</dbReference>
<dbReference type="InterPro" id="IPR013319">
    <property type="entry name" value="GH11/12"/>
</dbReference>
<keyword evidence="5" id="KW-1185">Reference proteome</keyword>